<dbReference type="Proteomes" id="UP000244722">
    <property type="component" value="Unassembled WGS sequence"/>
</dbReference>
<dbReference type="AlphaFoldDB" id="A0A2T7A4M9"/>
<keyword evidence="2" id="KW-1185">Reference proteome</keyword>
<accession>A0A2T7A4M9</accession>
<evidence type="ECO:0000313" key="1">
    <source>
        <dbReference type="EMBL" id="PUU82650.1"/>
    </source>
</evidence>
<evidence type="ECO:0000313" key="2">
    <source>
        <dbReference type="Proteomes" id="UP000244722"/>
    </source>
</evidence>
<name>A0A2T7A4M9_TUBBO</name>
<proteinExistence type="predicted"/>
<dbReference type="STRING" id="42251.A0A2T7A4M9"/>
<reference evidence="1 2" key="1">
    <citation type="submission" date="2017-04" db="EMBL/GenBank/DDBJ databases">
        <title>Draft genome sequence of Tuber borchii Vittad., a whitish edible truffle.</title>
        <authorList>
            <consortium name="DOE Joint Genome Institute"/>
            <person name="Murat C."/>
            <person name="Kuo A."/>
            <person name="Barry K.W."/>
            <person name="Clum A."/>
            <person name="Dockter R.B."/>
            <person name="Fauchery L."/>
            <person name="Iotti M."/>
            <person name="Kohler A."/>
            <person name="Labutti K."/>
            <person name="Lindquist E.A."/>
            <person name="Lipzen A."/>
            <person name="Ohm R.A."/>
            <person name="Wang M."/>
            <person name="Grigoriev I.V."/>
            <person name="Zambonelli A."/>
            <person name="Martin F.M."/>
        </authorList>
    </citation>
    <scope>NUCLEOTIDE SEQUENCE [LARGE SCALE GENOMIC DNA]</scope>
    <source>
        <strain evidence="1 2">Tbo3840</strain>
    </source>
</reference>
<protein>
    <submittedName>
        <fullName evidence="1">Uncharacterized protein</fullName>
    </submittedName>
</protein>
<gene>
    <name evidence="1" type="ORF">B9Z19DRAFT_1120423</name>
</gene>
<dbReference type="OrthoDB" id="448448at2759"/>
<comment type="caution">
    <text evidence="1">The sequence shown here is derived from an EMBL/GenBank/DDBJ whole genome shotgun (WGS) entry which is preliminary data.</text>
</comment>
<organism evidence="1 2">
    <name type="scientific">Tuber borchii</name>
    <name type="common">White truffle</name>
    <dbReference type="NCBI Taxonomy" id="42251"/>
    <lineage>
        <taxon>Eukaryota</taxon>
        <taxon>Fungi</taxon>
        <taxon>Dikarya</taxon>
        <taxon>Ascomycota</taxon>
        <taxon>Pezizomycotina</taxon>
        <taxon>Pezizomycetes</taxon>
        <taxon>Pezizales</taxon>
        <taxon>Tuberaceae</taxon>
        <taxon>Tuber</taxon>
    </lineage>
</organism>
<dbReference type="EMBL" id="NESQ01000024">
    <property type="protein sequence ID" value="PUU82650.1"/>
    <property type="molecule type" value="Genomic_DNA"/>
</dbReference>
<sequence>MPALLDIKSRYSDDSAQNLTRKKQPKGRYSGLSTNVKTLISSHLENKKASTAGYPTRALFSYAGRPTW</sequence>